<name>A0A927G493_9MICO</name>
<proteinExistence type="predicted"/>
<dbReference type="RefSeq" id="WP_191827102.1">
    <property type="nucleotide sequence ID" value="NZ_JACYHB010000001.1"/>
</dbReference>
<dbReference type="GO" id="GO:0071949">
    <property type="term" value="F:FAD binding"/>
    <property type="evidence" value="ECO:0007669"/>
    <property type="project" value="InterPro"/>
</dbReference>
<gene>
    <name evidence="4" type="ORF">IF651_00315</name>
</gene>
<feature type="domain" description="FAD-binding" evidence="3">
    <location>
        <begin position="2"/>
        <end position="344"/>
    </location>
</feature>
<sequence length="406" mass="44131">MKTLIIGGGIAGSTLAHALRRYGHDATVAEARGSHRDTGGAFLYLAPNGINALRAIGLGDVPSATGGFEAAGMDFYNARGRRIAELDGSDDLERYGAHGMVLRRARLHGELAERAQAEGAEFLFDARVVELRTQPDGIEATFADGRALTADVVIGADGIWSTVRRLTWPDAPEPSYGGIVDCGSWTEADLPDTTGQQMYFGHRAFFGYTVKDRVAYWFTNLPRRDEPDRHELADLDQDAWMAGIRRLHENDPAPIRAILDAAEHSLGAWPLYDMPSLETWHTARTCLIGDAAHAVSPSTGQGASLAIEDAAVLAHWMQQESEPRAVFEGFTADRKARAEKIVRFGRQIGARKVSSAAGSLFRDLTLGMFLRMGGKATAEQYGYQYAYRVPEQQPPSSTVDPGAPDV</sequence>
<dbReference type="EMBL" id="JACYHB010000001">
    <property type="protein sequence ID" value="MBD8077506.1"/>
    <property type="molecule type" value="Genomic_DNA"/>
</dbReference>
<organism evidence="4 5">
    <name type="scientific">Cellulosimicrobium arenosum</name>
    <dbReference type="NCBI Taxonomy" id="2708133"/>
    <lineage>
        <taxon>Bacteria</taxon>
        <taxon>Bacillati</taxon>
        <taxon>Actinomycetota</taxon>
        <taxon>Actinomycetes</taxon>
        <taxon>Micrococcales</taxon>
        <taxon>Promicromonosporaceae</taxon>
        <taxon>Cellulosimicrobium</taxon>
    </lineage>
</organism>
<dbReference type="PANTHER" id="PTHR13789:SF309">
    <property type="entry name" value="PUTATIVE (AFU_ORTHOLOGUE AFUA_6G14510)-RELATED"/>
    <property type="match status" value="1"/>
</dbReference>
<dbReference type="Proteomes" id="UP000610846">
    <property type="component" value="Unassembled WGS sequence"/>
</dbReference>
<dbReference type="GO" id="GO:0004497">
    <property type="term" value="F:monooxygenase activity"/>
    <property type="evidence" value="ECO:0007669"/>
    <property type="project" value="UniProtKB-KW"/>
</dbReference>
<protein>
    <submittedName>
        <fullName evidence="4">FAD-dependent monooxygenase</fullName>
    </submittedName>
</protein>
<evidence type="ECO:0000313" key="5">
    <source>
        <dbReference type="Proteomes" id="UP000610846"/>
    </source>
</evidence>
<evidence type="ECO:0000313" key="4">
    <source>
        <dbReference type="EMBL" id="MBD8077506.1"/>
    </source>
</evidence>
<dbReference type="SUPFAM" id="SSF51905">
    <property type="entry name" value="FAD/NAD(P)-binding domain"/>
    <property type="match status" value="1"/>
</dbReference>
<reference evidence="4" key="1">
    <citation type="journal article" date="2018" name="Curr. Microbiol.">
        <title>Cellulosimicrobium arenosum sp. nov., Isolated from Marine Sediment Sand.</title>
        <authorList>
            <person name="Oh M."/>
            <person name="Kim J.H."/>
            <person name="Yoon J.H."/>
            <person name="Schumann P."/>
            <person name="Kim W."/>
        </authorList>
    </citation>
    <scope>NUCLEOTIDE SEQUENCE</scope>
    <source>
        <strain evidence="4">KCTC 49039</strain>
    </source>
</reference>
<dbReference type="InterPro" id="IPR036188">
    <property type="entry name" value="FAD/NAD-bd_sf"/>
</dbReference>
<dbReference type="PANTHER" id="PTHR13789">
    <property type="entry name" value="MONOOXYGENASE"/>
    <property type="match status" value="1"/>
</dbReference>
<dbReference type="AlphaFoldDB" id="A0A927G493"/>
<comment type="caution">
    <text evidence="4">The sequence shown here is derived from an EMBL/GenBank/DDBJ whole genome shotgun (WGS) entry which is preliminary data.</text>
</comment>
<keyword evidence="2 4" id="KW-0503">Monooxygenase</keyword>
<dbReference type="InterPro" id="IPR002938">
    <property type="entry name" value="FAD-bd"/>
</dbReference>
<keyword evidence="5" id="KW-1185">Reference proteome</keyword>
<evidence type="ECO:0000256" key="1">
    <source>
        <dbReference type="ARBA" id="ARBA00023002"/>
    </source>
</evidence>
<keyword evidence="1" id="KW-0560">Oxidoreductase</keyword>
<dbReference type="Pfam" id="PF01494">
    <property type="entry name" value="FAD_binding_3"/>
    <property type="match status" value="1"/>
</dbReference>
<dbReference type="PRINTS" id="PR00420">
    <property type="entry name" value="RNGMNOXGNASE"/>
</dbReference>
<evidence type="ECO:0000256" key="2">
    <source>
        <dbReference type="ARBA" id="ARBA00023033"/>
    </source>
</evidence>
<reference evidence="4" key="2">
    <citation type="submission" date="2020-09" db="EMBL/GenBank/DDBJ databases">
        <authorList>
            <person name="Yu Y."/>
        </authorList>
    </citation>
    <scope>NUCLEOTIDE SEQUENCE</scope>
    <source>
        <strain evidence="4">KCTC 49039</strain>
    </source>
</reference>
<dbReference type="InterPro" id="IPR050493">
    <property type="entry name" value="FAD-dep_Monooxygenase_BioMet"/>
</dbReference>
<dbReference type="Gene3D" id="3.50.50.60">
    <property type="entry name" value="FAD/NAD(P)-binding domain"/>
    <property type="match status" value="1"/>
</dbReference>
<evidence type="ECO:0000259" key="3">
    <source>
        <dbReference type="Pfam" id="PF01494"/>
    </source>
</evidence>
<accession>A0A927G493</accession>